<evidence type="ECO:0000313" key="8">
    <source>
        <dbReference type="Proteomes" id="UP000254777"/>
    </source>
</evidence>
<comment type="subcellular location">
    <subcellularLocation>
        <location evidence="1">Membrane</location>
        <topology evidence="1">Multi-pass membrane protein</topology>
    </subcellularLocation>
</comment>
<evidence type="ECO:0000259" key="6">
    <source>
        <dbReference type="Pfam" id="PF01794"/>
    </source>
</evidence>
<dbReference type="Pfam" id="PF01794">
    <property type="entry name" value="Ferric_reduct"/>
    <property type="match status" value="1"/>
</dbReference>
<evidence type="ECO:0000256" key="2">
    <source>
        <dbReference type="ARBA" id="ARBA00022692"/>
    </source>
</evidence>
<keyword evidence="2 5" id="KW-0812">Transmembrane</keyword>
<evidence type="ECO:0000256" key="3">
    <source>
        <dbReference type="ARBA" id="ARBA00022989"/>
    </source>
</evidence>
<dbReference type="Proteomes" id="UP000254777">
    <property type="component" value="Unassembled WGS sequence"/>
</dbReference>
<dbReference type="AlphaFoldDB" id="A0A379DBT6"/>
<organism evidence="7 8">
    <name type="scientific">Peptoniphilus indolicus</name>
    <dbReference type="NCBI Taxonomy" id="33030"/>
    <lineage>
        <taxon>Bacteria</taxon>
        <taxon>Bacillati</taxon>
        <taxon>Bacillota</taxon>
        <taxon>Tissierellia</taxon>
        <taxon>Tissierellales</taxon>
        <taxon>Peptoniphilaceae</taxon>
        <taxon>Peptoniphilus</taxon>
    </lineage>
</organism>
<sequence length="241" mass="27854">MKITICVLSALLFGYLFSDKIRKNNIPVYILASTISVMAIMHSFFKLSGYNVEYFVGLKQIMRAIESGALGGAFFIVVMYLGVVNMKYEVCKRLKIIRAELSIIACIFTIPHNFYYFFDFIKKSELLDRMSGFSIWTNLMVFASAIFAIGIMLPLFITSFKFFRKKMSGSKWKNLQQFAYIFYAMIYVQVVMVYISRPLGLDKVISLIFYNVVFISYTILKVNGILEKNRKKKVLLVEKKG</sequence>
<protein>
    <submittedName>
        <fullName evidence="7">Ferric reductase like transmembrane component</fullName>
    </submittedName>
</protein>
<evidence type="ECO:0000256" key="1">
    <source>
        <dbReference type="ARBA" id="ARBA00004141"/>
    </source>
</evidence>
<evidence type="ECO:0000313" key="7">
    <source>
        <dbReference type="EMBL" id="SUB75042.1"/>
    </source>
</evidence>
<evidence type="ECO:0000256" key="4">
    <source>
        <dbReference type="ARBA" id="ARBA00023136"/>
    </source>
</evidence>
<dbReference type="GO" id="GO:0016020">
    <property type="term" value="C:membrane"/>
    <property type="evidence" value="ECO:0007669"/>
    <property type="project" value="UniProtKB-SubCell"/>
</dbReference>
<keyword evidence="4 5" id="KW-0472">Membrane</keyword>
<proteinExistence type="predicted"/>
<gene>
    <name evidence="7" type="ORF">NCTC11088_00804</name>
</gene>
<reference evidence="7 8" key="1">
    <citation type="submission" date="2018-06" db="EMBL/GenBank/DDBJ databases">
        <authorList>
            <consortium name="Pathogen Informatics"/>
            <person name="Doyle S."/>
        </authorList>
    </citation>
    <scope>NUCLEOTIDE SEQUENCE [LARGE SCALE GENOMIC DNA]</scope>
    <source>
        <strain evidence="7 8">NCTC11088</strain>
    </source>
</reference>
<dbReference type="EMBL" id="UGTH01000001">
    <property type="protein sequence ID" value="SUB75042.1"/>
    <property type="molecule type" value="Genomic_DNA"/>
</dbReference>
<feature type="transmembrane region" description="Helical" evidence="5">
    <location>
        <begin position="207"/>
        <end position="226"/>
    </location>
</feature>
<feature type="transmembrane region" description="Helical" evidence="5">
    <location>
        <begin position="178"/>
        <end position="195"/>
    </location>
</feature>
<dbReference type="InterPro" id="IPR013130">
    <property type="entry name" value="Fe3_Rdtase_TM_dom"/>
</dbReference>
<feature type="transmembrane region" description="Helical" evidence="5">
    <location>
        <begin position="96"/>
        <end position="115"/>
    </location>
</feature>
<feature type="transmembrane region" description="Helical" evidence="5">
    <location>
        <begin position="135"/>
        <end position="157"/>
    </location>
</feature>
<evidence type="ECO:0000256" key="5">
    <source>
        <dbReference type="SAM" id="Phobius"/>
    </source>
</evidence>
<feature type="transmembrane region" description="Helical" evidence="5">
    <location>
        <begin position="65"/>
        <end position="84"/>
    </location>
</feature>
<feature type="transmembrane region" description="Helical" evidence="5">
    <location>
        <begin position="26"/>
        <end position="45"/>
    </location>
</feature>
<keyword evidence="3 5" id="KW-1133">Transmembrane helix</keyword>
<name>A0A379DBT6_9FIRM</name>
<dbReference type="RefSeq" id="WP_115312036.1">
    <property type="nucleotide sequence ID" value="NZ_UGTH01000001.1"/>
</dbReference>
<accession>A0A379DBT6</accession>
<feature type="domain" description="Ferric oxidoreductase" evidence="6">
    <location>
        <begin position="91"/>
        <end position="185"/>
    </location>
</feature>